<evidence type="ECO:0000313" key="2">
    <source>
        <dbReference type="Proteomes" id="UP000515203"/>
    </source>
</evidence>
<sequence length="298" mass="34289">MAAPDTPLCDPRAEMSSLESNQESRSQQFEDLKENFLPSESVASSLAKLLQKYKCLNNHIPESLLREKQQCKAGEQADEVSLVEKLREARTLIQDQKRKLFLLRQKLRHGREVFFRLSDLLSDLLTLDDAECDQEQGLQDELIEACRLVERFFYKLSPDNCEHQLGEDDSAGSLSLSDNQSNPLTQEDTEELKGHEEQPANGCKPAERLLHDVLSGNNKDMKEEEIFYKTYSKVIDENRTLSQEDPEELKRQDHGEQPANGCKPAERLLHDLLSGNNKDMKEEEIFYKTYSKVIDENR</sequence>
<keyword evidence="2" id="KW-1185">Reference proteome</keyword>
<feature type="compositionally biased region" description="Polar residues" evidence="1">
    <location>
        <begin position="172"/>
        <end position="186"/>
    </location>
</feature>
<dbReference type="PANTHER" id="PTHR14199">
    <property type="entry name" value="NEUROBLASTOMA BREAKPOINT FAMILY MEMBER 6-LIKE PROTEIN"/>
    <property type="match status" value="1"/>
</dbReference>
<evidence type="ECO:0000256" key="1">
    <source>
        <dbReference type="SAM" id="MobiDB-lite"/>
    </source>
</evidence>
<dbReference type="InParanoid" id="A0A6P6EIK9"/>
<dbReference type="GeneID" id="111817069"/>
<name>A0A6P6EIK9_OCTDE</name>
<accession>A0A6P6EIK9</accession>
<feature type="region of interest" description="Disordered" evidence="1">
    <location>
        <begin position="164"/>
        <end position="205"/>
    </location>
</feature>
<proteinExistence type="predicted"/>
<organism evidence="2 3">
    <name type="scientific">Octodon degus</name>
    <name type="common">Degu</name>
    <name type="synonym">Sciurus degus</name>
    <dbReference type="NCBI Taxonomy" id="10160"/>
    <lineage>
        <taxon>Eukaryota</taxon>
        <taxon>Metazoa</taxon>
        <taxon>Chordata</taxon>
        <taxon>Craniata</taxon>
        <taxon>Vertebrata</taxon>
        <taxon>Euteleostomi</taxon>
        <taxon>Mammalia</taxon>
        <taxon>Eutheria</taxon>
        <taxon>Euarchontoglires</taxon>
        <taxon>Glires</taxon>
        <taxon>Rodentia</taxon>
        <taxon>Hystricomorpha</taxon>
        <taxon>Octodontidae</taxon>
        <taxon>Octodon</taxon>
    </lineage>
</organism>
<gene>
    <name evidence="3" type="primary">LOC111817069</name>
</gene>
<dbReference type="AlphaFoldDB" id="A0A6P6EIK9"/>
<dbReference type="RefSeq" id="XP_023572159.1">
    <property type="nucleotide sequence ID" value="XM_023716391.1"/>
</dbReference>
<feature type="region of interest" description="Disordered" evidence="1">
    <location>
        <begin position="238"/>
        <end position="264"/>
    </location>
</feature>
<dbReference type="Proteomes" id="UP000515203">
    <property type="component" value="Unplaced"/>
</dbReference>
<dbReference type="InterPro" id="IPR055306">
    <property type="entry name" value="NBPF"/>
</dbReference>
<reference evidence="3" key="1">
    <citation type="submission" date="2025-08" db="UniProtKB">
        <authorList>
            <consortium name="RefSeq"/>
        </authorList>
    </citation>
    <scope>IDENTIFICATION</scope>
</reference>
<dbReference type="PANTHER" id="PTHR14199:SF29">
    <property type="entry name" value="NEUROBLASTOMA BREAKPOINT FAMILY MEMBER 4-RELATED"/>
    <property type="match status" value="1"/>
</dbReference>
<protein>
    <submittedName>
        <fullName evidence="3">Neuroblastoma breakpoint family member 5</fullName>
    </submittedName>
</protein>
<feature type="region of interest" description="Disordered" evidence="1">
    <location>
        <begin position="1"/>
        <end position="26"/>
    </location>
</feature>
<feature type="compositionally biased region" description="Polar residues" evidence="1">
    <location>
        <begin position="17"/>
        <end position="26"/>
    </location>
</feature>
<evidence type="ECO:0000313" key="3">
    <source>
        <dbReference type="RefSeq" id="XP_023572159.1"/>
    </source>
</evidence>